<accession>I6NDH7</accession>
<protein>
    <recommendedName>
        <fullName evidence="5">PPM-type phosphatase domain-containing protein</fullName>
    </recommendedName>
</protein>
<comment type="similarity">
    <text evidence="4">Belongs to the PP2C family.</text>
</comment>
<gene>
    <name evidence="6" type="ordered locus">Ecym_5361</name>
</gene>
<dbReference type="GeneID" id="11471988"/>
<evidence type="ECO:0000256" key="1">
    <source>
        <dbReference type="ARBA" id="ARBA00022723"/>
    </source>
</evidence>
<keyword evidence="1" id="KW-0479">Metal-binding</keyword>
<dbReference type="HOGENOM" id="CLU_021928_3_2_1"/>
<dbReference type="GO" id="GO:0004741">
    <property type="term" value="F:[pyruvate dehydrogenase (acetyl-transferring)]-phosphatase activity"/>
    <property type="evidence" value="ECO:0007669"/>
    <property type="project" value="EnsemblFungi"/>
</dbReference>
<organism evidence="6 7">
    <name type="scientific">Eremothecium cymbalariae (strain CBS 270.75 / DBVPG 7215 / KCTC 17166 / NRRL Y-17582)</name>
    <name type="common">Yeast</name>
    <dbReference type="NCBI Taxonomy" id="931890"/>
    <lineage>
        <taxon>Eukaryota</taxon>
        <taxon>Fungi</taxon>
        <taxon>Dikarya</taxon>
        <taxon>Ascomycota</taxon>
        <taxon>Saccharomycotina</taxon>
        <taxon>Saccharomycetes</taxon>
        <taxon>Saccharomycetales</taxon>
        <taxon>Saccharomycetaceae</taxon>
        <taxon>Eremothecium</taxon>
    </lineage>
</organism>
<dbReference type="SUPFAM" id="SSF81606">
    <property type="entry name" value="PP2C-like"/>
    <property type="match status" value="1"/>
</dbReference>
<dbReference type="SMART" id="SM00332">
    <property type="entry name" value="PP2Cc"/>
    <property type="match status" value="1"/>
</dbReference>
<dbReference type="STRING" id="931890.I6NDH7"/>
<reference evidence="6 7" key="1">
    <citation type="journal article" date="2011" name="G3 (Bethesda)">
        <title>Genome evolution in the Eremothecium clade of the Saccharomyces complex revealed by comparative genomics.</title>
        <authorList>
            <person name="Wendland J."/>
            <person name="Walther A."/>
        </authorList>
    </citation>
    <scope>NUCLEOTIDE SEQUENCE [LARGE SCALE GENOMIC DNA]</scope>
    <source>
        <strain evidence="7">CBS 270.75 / DBVPG 7215 / KCTC 17166 / NRRL Y-17582</strain>
    </source>
</reference>
<evidence type="ECO:0000259" key="5">
    <source>
        <dbReference type="PROSITE" id="PS51746"/>
    </source>
</evidence>
<dbReference type="Pfam" id="PF00481">
    <property type="entry name" value="PP2C"/>
    <property type="match status" value="1"/>
</dbReference>
<dbReference type="PANTHER" id="PTHR13832:SF792">
    <property type="entry name" value="GM14286P"/>
    <property type="match status" value="1"/>
</dbReference>
<dbReference type="eggNOG" id="KOG0700">
    <property type="taxonomic scope" value="Eukaryota"/>
</dbReference>
<dbReference type="FunCoup" id="I6NDH7">
    <property type="interactions" value="575"/>
</dbReference>
<dbReference type="PANTHER" id="PTHR13832">
    <property type="entry name" value="PROTEIN PHOSPHATASE 2C"/>
    <property type="match status" value="1"/>
</dbReference>
<dbReference type="KEGG" id="erc:Ecym_5361"/>
<dbReference type="PROSITE" id="PS01032">
    <property type="entry name" value="PPM_1"/>
    <property type="match status" value="1"/>
</dbReference>
<dbReference type="EMBL" id="CP002501">
    <property type="protein sequence ID" value="AET40119.1"/>
    <property type="molecule type" value="Genomic_DNA"/>
</dbReference>
<dbReference type="OMA" id="DHNAWNP"/>
<dbReference type="InterPro" id="IPR015655">
    <property type="entry name" value="PP2C"/>
</dbReference>
<proteinExistence type="inferred from homology"/>
<keyword evidence="7" id="KW-1185">Reference proteome</keyword>
<dbReference type="PROSITE" id="PS51746">
    <property type="entry name" value="PPM_2"/>
    <property type="match status" value="1"/>
</dbReference>
<dbReference type="Proteomes" id="UP000006790">
    <property type="component" value="Chromosome 5"/>
</dbReference>
<keyword evidence="3 4" id="KW-0904">Protein phosphatase</keyword>
<dbReference type="Gene3D" id="3.60.40.10">
    <property type="entry name" value="PPM-type phosphatase domain"/>
    <property type="match status" value="1"/>
</dbReference>
<dbReference type="GO" id="GO:0046872">
    <property type="term" value="F:metal ion binding"/>
    <property type="evidence" value="ECO:0007669"/>
    <property type="project" value="UniProtKB-KW"/>
</dbReference>
<evidence type="ECO:0000256" key="4">
    <source>
        <dbReference type="RuleBase" id="RU003465"/>
    </source>
</evidence>
<evidence type="ECO:0000313" key="6">
    <source>
        <dbReference type="EMBL" id="AET40119.1"/>
    </source>
</evidence>
<dbReference type="InterPro" id="IPR001932">
    <property type="entry name" value="PPM-type_phosphatase-like_dom"/>
</dbReference>
<dbReference type="AlphaFoldDB" id="I6NDH7"/>
<evidence type="ECO:0000256" key="2">
    <source>
        <dbReference type="ARBA" id="ARBA00022801"/>
    </source>
</evidence>
<dbReference type="InterPro" id="IPR036457">
    <property type="entry name" value="PPM-type-like_dom_sf"/>
</dbReference>
<dbReference type="InterPro" id="IPR000222">
    <property type="entry name" value="PP2C_BS"/>
</dbReference>
<dbReference type="OrthoDB" id="420076at2759"/>
<dbReference type="InParanoid" id="I6NDH7"/>
<evidence type="ECO:0000256" key="3">
    <source>
        <dbReference type="ARBA" id="ARBA00022912"/>
    </source>
</evidence>
<dbReference type="RefSeq" id="XP_003646936.1">
    <property type="nucleotide sequence ID" value="XM_003646888.1"/>
</dbReference>
<dbReference type="GO" id="GO:0005758">
    <property type="term" value="C:mitochondrial intermembrane space"/>
    <property type="evidence" value="ECO:0007669"/>
    <property type="project" value="EnsemblFungi"/>
</dbReference>
<dbReference type="GO" id="GO:0005777">
    <property type="term" value="C:peroxisome"/>
    <property type="evidence" value="ECO:0007669"/>
    <property type="project" value="EnsemblFungi"/>
</dbReference>
<feature type="domain" description="PPM-type phosphatase" evidence="5">
    <location>
        <begin position="130"/>
        <end position="513"/>
    </location>
</feature>
<keyword evidence="2 4" id="KW-0378">Hydrolase</keyword>
<evidence type="ECO:0000313" key="7">
    <source>
        <dbReference type="Proteomes" id="UP000006790"/>
    </source>
</evidence>
<sequence>MPPQFIPWTRAARTLSRCLSKRNFSKLLARRTIHLNNWDKPMKLDRELKFAIIGGTLVLTYSYMSNYLSSDTIKGIKQFSTTSKPLTTSGIKDNGARENTVFLLTENEVNSRLRSLEESYFVDRCKGVLRYDVSQLPSNNPIEDSRIEQIITLPNEQMQSQEDLYFFGIFDGHGGPYTSAKLSRDLVPYIAYQLGQVYAQGNENLTSEAIDEAITQGFLQLDKDIVETALGNFFEKPSKENLIEALPAVSGACSLLAMYDSNNCSLKVALAGDSRALLGKVDESGSWTVQSLTTDQTADNPAEVQRINSEHPNEPNCVRNGRVLGSLQPSRAFGDYRYKVTELAGKTVYDLPDHLKIYFRKEPKGLLTPPYVTAKPEITTAQIDRNTRFMVMASDGLFELLTNEEIAGLVIKWMEAHPVKKGFNTLKPSTKGKIPQVQDLTVDKEFQRPAFRYKNSKESSSEYLLEDNNVSTHLIRNALSGGGDKRYVSTLISIPPPKSRSYRDDLTVTVVFFGDDPNPVHEQLTINKNATTSITPKL</sequence>
<name>I6NDH7_ERECY</name>
<dbReference type="CDD" id="cd00143">
    <property type="entry name" value="PP2Cc"/>
    <property type="match status" value="1"/>
</dbReference>